<dbReference type="GO" id="GO:0005615">
    <property type="term" value="C:extracellular space"/>
    <property type="evidence" value="ECO:0007669"/>
    <property type="project" value="TreeGrafter"/>
</dbReference>
<dbReference type="SUPFAM" id="SSF57603">
    <property type="entry name" value="FnI-like domain"/>
    <property type="match status" value="2"/>
</dbReference>
<dbReference type="GO" id="GO:0045202">
    <property type="term" value="C:synapse"/>
    <property type="evidence" value="ECO:0007669"/>
    <property type="project" value="UniProtKB-SubCell"/>
</dbReference>
<evidence type="ECO:0000256" key="1">
    <source>
        <dbReference type="ARBA" id="ARBA00004613"/>
    </source>
</evidence>
<dbReference type="Proteomes" id="UP000727407">
    <property type="component" value="Unassembled WGS sequence"/>
</dbReference>
<keyword evidence="9" id="KW-1185">Reference proteome</keyword>
<evidence type="ECO:0000256" key="4">
    <source>
        <dbReference type="ARBA" id="ARBA00023018"/>
    </source>
</evidence>
<evidence type="ECO:0000256" key="5">
    <source>
        <dbReference type="ARBA" id="ARBA00034103"/>
    </source>
</evidence>
<dbReference type="EMBL" id="QNUK01000063">
    <property type="protein sequence ID" value="KAF5904123.1"/>
    <property type="molecule type" value="Genomic_DNA"/>
</dbReference>
<dbReference type="GO" id="GO:0030514">
    <property type="term" value="P:negative regulation of BMP signaling pathway"/>
    <property type="evidence" value="ECO:0007669"/>
    <property type="project" value="TreeGrafter"/>
</dbReference>
<feature type="chain" id="PRO_5035224842" evidence="6">
    <location>
        <begin position="26"/>
        <end position="155"/>
    </location>
</feature>
<evidence type="ECO:0000256" key="6">
    <source>
        <dbReference type="SAM" id="SignalP"/>
    </source>
</evidence>
<name>A0A8J4UA98_CLAMG</name>
<feature type="non-terminal residue" evidence="8">
    <location>
        <position position="155"/>
    </location>
</feature>
<dbReference type="AlphaFoldDB" id="A0A8J4UA98"/>
<dbReference type="OrthoDB" id="6022609at2759"/>
<evidence type="ECO:0000313" key="9">
    <source>
        <dbReference type="Proteomes" id="UP000727407"/>
    </source>
</evidence>
<dbReference type="InterPro" id="IPR042979">
    <property type="entry name" value="VWC2/VWC2L"/>
</dbReference>
<organism evidence="8 9">
    <name type="scientific">Clarias magur</name>
    <name type="common">Asian catfish</name>
    <name type="synonym">Macropteronotus magur</name>
    <dbReference type="NCBI Taxonomy" id="1594786"/>
    <lineage>
        <taxon>Eukaryota</taxon>
        <taxon>Metazoa</taxon>
        <taxon>Chordata</taxon>
        <taxon>Craniata</taxon>
        <taxon>Vertebrata</taxon>
        <taxon>Euteleostomi</taxon>
        <taxon>Actinopterygii</taxon>
        <taxon>Neopterygii</taxon>
        <taxon>Teleostei</taxon>
        <taxon>Ostariophysi</taxon>
        <taxon>Siluriformes</taxon>
        <taxon>Clariidae</taxon>
        <taxon>Clarias</taxon>
    </lineage>
</organism>
<feature type="domain" description="VWFC" evidence="7">
    <location>
        <begin position="33"/>
        <end position="94"/>
    </location>
</feature>
<dbReference type="Pfam" id="PF23333">
    <property type="entry name" value="VWC2L_1st"/>
    <property type="match status" value="1"/>
</dbReference>
<feature type="signal peptide" evidence="6">
    <location>
        <begin position="1"/>
        <end position="25"/>
    </location>
</feature>
<evidence type="ECO:0000259" key="7">
    <source>
        <dbReference type="PROSITE" id="PS50184"/>
    </source>
</evidence>
<keyword evidence="3 6" id="KW-0732">Signal</keyword>
<gene>
    <name evidence="8" type="ORF">DAT39_006212</name>
</gene>
<proteinExistence type="predicted"/>
<dbReference type="InterPro" id="IPR001007">
    <property type="entry name" value="VWF_dom"/>
</dbReference>
<dbReference type="Gene3D" id="6.20.200.20">
    <property type="match status" value="2"/>
</dbReference>
<dbReference type="Pfam" id="PF23334">
    <property type="entry name" value="VWC2L_2nd"/>
    <property type="match status" value="1"/>
</dbReference>
<dbReference type="PROSITE" id="PS01208">
    <property type="entry name" value="VWFC_1"/>
    <property type="match status" value="1"/>
</dbReference>
<evidence type="ECO:0000256" key="3">
    <source>
        <dbReference type="ARBA" id="ARBA00022729"/>
    </source>
</evidence>
<evidence type="ECO:0000256" key="2">
    <source>
        <dbReference type="ARBA" id="ARBA00022525"/>
    </source>
</evidence>
<comment type="caution">
    <text evidence="8">The sequence shown here is derived from an EMBL/GenBank/DDBJ whole genome shotgun (WGS) entry which is preliminary data.</text>
</comment>
<protein>
    <submittedName>
        <fullName evidence="8">von Willebrand factor C domain-containing protein 2-like</fullName>
    </submittedName>
</protein>
<feature type="domain" description="VWFC" evidence="7">
    <location>
        <begin position="96"/>
        <end position="154"/>
    </location>
</feature>
<keyword evidence="2" id="KW-0964">Secreted</keyword>
<keyword evidence="4" id="KW-0770">Synapse</keyword>
<dbReference type="PROSITE" id="PS50184">
    <property type="entry name" value="VWFC_2"/>
    <property type="match status" value="2"/>
</dbReference>
<dbReference type="InterPro" id="IPR059152">
    <property type="entry name" value="VWC2L_N"/>
</dbReference>
<dbReference type="GO" id="GO:0032281">
    <property type="term" value="C:AMPA glutamate receptor complex"/>
    <property type="evidence" value="ECO:0007669"/>
    <property type="project" value="TreeGrafter"/>
</dbReference>
<dbReference type="PANTHER" id="PTHR46252:SF1">
    <property type="entry name" value="VON WILLEBRAND FACTOR C DOMAIN-CONTAINING PROTEIN 2-LIKE"/>
    <property type="match status" value="1"/>
</dbReference>
<accession>A0A8J4UA98</accession>
<sequence>MGTPGHLAALLGIVTCLLRAPSAFCFSVAGQDGTCEANGSVYYVGEWYFLDSENCTQCECTAEGAVCARTECTALPAACIHVSHYPSDCCPRCERIGCEHGGEVYGLGQSFQPSDCEECTCDVDGMVMCMVADCAPPACVNPVFQRGKCCPHCKD</sequence>
<dbReference type="SMART" id="SM00214">
    <property type="entry name" value="VWC"/>
    <property type="match status" value="2"/>
</dbReference>
<dbReference type="PANTHER" id="PTHR46252">
    <property type="entry name" value="BRORIN FAMILY MEMBER"/>
    <property type="match status" value="1"/>
</dbReference>
<comment type="subcellular location">
    <subcellularLocation>
        <location evidence="1">Secreted</location>
    </subcellularLocation>
    <subcellularLocation>
        <location evidence="5">Synapse</location>
    </subcellularLocation>
</comment>
<evidence type="ECO:0000313" key="8">
    <source>
        <dbReference type="EMBL" id="KAF5904123.1"/>
    </source>
</evidence>
<reference evidence="8" key="1">
    <citation type="submission" date="2020-07" db="EMBL/GenBank/DDBJ databases">
        <title>Clarias magur genome sequencing, assembly and annotation.</title>
        <authorList>
            <person name="Kushwaha B."/>
            <person name="Kumar R."/>
            <person name="Das P."/>
            <person name="Joshi C.G."/>
            <person name="Kumar D."/>
            <person name="Nagpure N.S."/>
            <person name="Pandey M."/>
            <person name="Agarwal S."/>
            <person name="Srivastava S."/>
            <person name="Singh M."/>
            <person name="Sahoo L."/>
            <person name="Jayasankar P."/>
            <person name="Meher P.K."/>
            <person name="Koringa P.G."/>
            <person name="Iquebal M.A."/>
            <person name="Das S.P."/>
            <person name="Bit A."/>
            <person name="Patnaik S."/>
            <person name="Patel N."/>
            <person name="Shah T.M."/>
            <person name="Hinsu A."/>
            <person name="Jena J.K."/>
        </authorList>
    </citation>
    <scope>NUCLEOTIDE SEQUENCE</scope>
    <source>
        <strain evidence="8">CIFAMagur01</strain>
        <tissue evidence="8">Testis</tissue>
    </source>
</reference>